<feature type="transmembrane region" description="Helical" evidence="7">
    <location>
        <begin position="570"/>
        <end position="590"/>
    </location>
</feature>
<dbReference type="InterPro" id="IPR051679">
    <property type="entry name" value="DASS-Related_Transporters"/>
</dbReference>
<keyword evidence="10" id="KW-1185">Reference proteome</keyword>
<dbReference type="InterPro" id="IPR031312">
    <property type="entry name" value="Na/sul_symport_CS"/>
</dbReference>
<dbReference type="PROSITE" id="PS51202">
    <property type="entry name" value="RCK_C"/>
    <property type="match status" value="2"/>
</dbReference>
<evidence type="ECO:0000259" key="8">
    <source>
        <dbReference type="PROSITE" id="PS51202"/>
    </source>
</evidence>
<feature type="transmembrane region" description="Helical" evidence="7">
    <location>
        <begin position="185"/>
        <end position="205"/>
    </location>
</feature>
<gene>
    <name evidence="9" type="ORF">N177_4155</name>
</gene>
<feature type="transmembrane region" description="Helical" evidence="7">
    <location>
        <begin position="55"/>
        <end position="75"/>
    </location>
</feature>
<evidence type="ECO:0000256" key="7">
    <source>
        <dbReference type="SAM" id="Phobius"/>
    </source>
</evidence>
<accession>V4RGN8</accession>
<evidence type="ECO:0000313" key="10">
    <source>
        <dbReference type="Proteomes" id="UP000017819"/>
    </source>
</evidence>
<dbReference type="PANTHER" id="PTHR43652">
    <property type="entry name" value="BASIC AMINO ACID ANTIPORTER YFCC-RELATED"/>
    <property type="match status" value="1"/>
</dbReference>
<dbReference type="GO" id="GO:0005886">
    <property type="term" value="C:plasma membrane"/>
    <property type="evidence" value="ECO:0007669"/>
    <property type="project" value="TreeGrafter"/>
</dbReference>
<keyword evidence="3 7" id="KW-0812">Transmembrane</keyword>
<feature type="domain" description="RCK C-terminal" evidence="8">
    <location>
        <begin position="212"/>
        <end position="296"/>
    </location>
</feature>
<feature type="transmembrane region" description="Helical" evidence="7">
    <location>
        <begin position="477"/>
        <end position="497"/>
    </location>
</feature>
<dbReference type="Pfam" id="PF02080">
    <property type="entry name" value="TrkA_C"/>
    <property type="match status" value="2"/>
</dbReference>
<dbReference type="SUPFAM" id="SSF116726">
    <property type="entry name" value="TrkA C-terminal domain-like"/>
    <property type="match status" value="2"/>
</dbReference>
<evidence type="ECO:0000256" key="3">
    <source>
        <dbReference type="ARBA" id="ARBA00022692"/>
    </source>
</evidence>
<evidence type="ECO:0000256" key="4">
    <source>
        <dbReference type="ARBA" id="ARBA00022737"/>
    </source>
</evidence>
<sequence>MPFIEGFEAYIGLALLIALFALFVTEQFPPAVAASTGAIMFLLLGIVSTEDVMSVFSNSAPITIAALFAISGALIRTGTIDWVAKFAIEHSSSRPTLAVLLVLGGTLVASAFMNNTPVVIVMIPIIIRLASAIGFAPSRLLIPLSYVSILGGTCTLLGTSTNILVDGVARGAGLEPFSIFEITPVGLVTATTGTVFLLLAGRYLLPDRTTFGEALSGPDQQLFLTELVLQEGSDFTGRRVADIAAFKRQGIKVLAVRRRRETMRVRLGEIELQTHDRIVLSAPAPEILTLRGRPGVTVGTAQRPQEGADRVVVEALIAPSTRGTLRTLNEYALRTRFGVTPIAVHRHNHTPGPDLGNTRLRPADSVLLEGSASGLAALAAEPEFVNISQSRFRAFRRSKAPIAIGALVGVVVLAAFNVMPIGGLALIAAAAILALGCVDLDEALGSLDGNILLLIFAMLAFAIGLDRAGTIELLVGWLGPFLTNAPPVVLLFGVYLLTSLLTETITNNAVAVILTPIAIGLAVQLGHDPRPYVIAVMFGASATFATPIGYQTNTLVYGAGNYRFVDFVKVGLPMNILVGIATCLAIMMFFGI</sequence>
<feature type="domain" description="RCK C-terminal" evidence="8">
    <location>
        <begin position="300"/>
        <end position="384"/>
    </location>
</feature>
<organism evidence="9 10">
    <name type="scientific">Lutibaculum baratangense AMV1</name>
    <dbReference type="NCBI Taxonomy" id="631454"/>
    <lineage>
        <taxon>Bacteria</taxon>
        <taxon>Pseudomonadati</taxon>
        <taxon>Pseudomonadota</taxon>
        <taxon>Alphaproteobacteria</taxon>
        <taxon>Hyphomicrobiales</taxon>
        <taxon>Tepidamorphaceae</taxon>
        <taxon>Lutibaculum</taxon>
    </lineage>
</organism>
<dbReference type="InterPro" id="IPR004680">
    <property type="entry name" value="Cit_transptr-like_dom"/>
</dbReference>
<dbReference type="Gene3D" id="3.30.70.1450">
    <property type="entry name" value="Regulator of K+ conductance, C-terminal domain"/>
    <property type="match status" value="2"/>
</dbReference>
<feature type="transmembrane region" description="Helical" evidence="7">
    <location>
        <begin position="96"/>
        <end position="113"/>
    </location>
</feature>
<feature type="transmembrane region" description="Helical" evidence="7">
    <location>
        <begin position="509"/>
        <end position="525"/>
    </location>
</feature>
<dbReference type="InterPro" id="IPR006037">
    <property type="entry name" value="RCK_C"/>
</dbReference>
<feature type="transmembrane region" description="Helical" evidence="7">
    <location>
        <begin position="532"/>
        <end position="550"/>
    </location>
</feature>
<feature type="transmembrane region" description="Helical" evidence="7">
    <location>
        <begin position="447"/>
        <end position="465"/>
    </location>
</feature>
<dbReference type="GO" id="GO:0006813">
    <property type="term" value="P:potassium ion transport"/>
    <property type="evidence" value="ECO:0007669"/>
    <property type="project" value="InterPro"/>
</dbReference>
<comment type="subcellular location">
    <subcellularLocation>
        <location evidence="1">Membrane</location>
        <topology evidence="1">Multi-pass membrane protein</topology>
    </subcellularLocation>
</comment>
<keyword evidence="4" id="KW-0677">Repeat</keyword>
<dbReference type="eggNOG" id="COG0471">
    <property type="taxonomic scope" value="Bacteria"/>
</dbReference>
<name>V4RGN8_9HYPH</name>
<dbReference type="Pfam" id="PF03600">
    <property type="entry name" value="CitMHS"/>
    <property type="match status" value="1"/>
</dbReference>
<evidence type="ECO:0000313" key="9">
    <source>
        <dbReference type="EMBL" id="ESR22425.1"/>
    </source>
</evidence>
<feature type="transmembrane region" description="Helical" evidence="7">
    <location>
        <begin position="31"/>
        <end position="49"/>
    </location>
</feature>
<comment type="caution">
    <text evidence="9">The sequence shown here is derived from an EMBL/GenBank/DDBJ whole genome shotgun (WGS) entry which is preliminary data.</text>
</comment>
<evidence type="ECO:0000256" key="5">
    <source>
        <dbReference type="ARBA" id="ARBA00022989"/>
    </source>
</evidence>
<keyword evidence="2" id="KW-0813">Transport</keyword>
<evidence type="ECO:0000256" key="1">
    <source>
        <dbReference type="ARBA" id="ARBA00004141"/>
    </source>
</evidence>
<keyword evidence="6 7" id="KW-0472">Membrane</keyword>
<dbReference type="OrthoDB" id="9809303at2"/>
<dbReference type="Proteomes" id="UP000017819">
    <property type="component" value="Unassembled WGS sequence"/>
</dbReference>
<dbReference type="STRING" id="631454.N177_4155"/>
<dbReference type="PATRIC" id="fig|631454.5.peg.4099"/>
<dbReference type="EMBL" id="AWXZ01000044">
    <property type="protein sequence ID" value="ESR22425.1"/>
    <property type="molecule type" value="Genomic_DNA"/>
</dbReference>
<dbReference type="PANTHER" id="PTHR43652:SF2">
    <property type="entry name" value="BASIC AMINO ACID ANTIPORTER YFCC-RELATED"/>
    <property type="match status" value="1"/>
</dbReference>
<keyword evidence="5 7" id="KW-1133">Transmembrane helix</keyword>
<dbReference type="AlphaFoldDB" id="V4RGN8"/>
<feature type="transmembrane region" description="Helical" evidence="7">
    <location>
        <begin position="402"/>
        <end position="435"/>
    </location>
</feature>
<reference evidence="9 10" key="1">
    <citation type="journal article" date="2014" name="Genome Announc.">
        <title>Draft Genome Sequence of Lutibaculum baratangense Strain AMV1T, Isolated from a Mud Volcano in Andamans, India.</title>
        <authorList>
            <person name="Singh A."/>
            <person name="Sreenivas A."/>
            <person name="Sathyanarayana Reddy G."/>
            <person name="Pinnaka A.K."/>
            <person name="Shivaji S."/>
        </authorList>
    </citation>
    <scope>NUCLEOTIDE SEQUENCE [LARGE SCALE GENOMIC DNA]</scope>
    <source>
        <strain evidence="9 10">AMV1</strain>
    </source>
</reference>
<feature type="transmembrane region" description="Helical" evidence="7">
    <location>
        <begin position="6"/>
        <end position="24"/>
    </location>
</feature>
<feature type="transmembrane region" description="Helical" evidence="7">
    <location>
        <begin position="144"/>
        <end position="165"/>
    </location>
</feature>
<proteinExistence type="predicted"/>
<evidence type="ECO:0000256" key="2">
    <source>
        <dbReference type="ARBA" id="ARBA00022448"/>
    </source>
</evidence>
<evidence type="ECO:0000256" key="6">
    <source>
        <dbReference type="ARBA" id="ARBA00023136"/>
    </source>
</evidence>
<dbReference type="GO" id="GO:0008324">
    <property type="term" value="F:monoatomic cation transmembrane transporter activity"/>
    <property type="evidence" value="ECO:0007669"/>
    <property type="project" value="InterPro"/>
</dbReference>
<dbReference type="PROSITE" id="PS01271">
    <property type="entry name" value="NA_SULFATE"/>
    <property type="match status" value="1"/>
</dbReference>
<protein>
    <submittedName>
        <fullName evidence="9">TrkA domain protein</fullName>
    </submittedName>
</protein>
<dbReference type="RefSeq" id="WP_023434257.1">
    <property type="nucleotide sequence ID" value="NZ_AWXZ01000044.1"/>
</dbReference>
<dbReference type="InterPro" id="IPR036721">
    <property type="entry name" value="RCK_C_sf"/>
</dbReference>